<feature type="region of interest" description="Disordered" evidence="1">
    <location>
        <begin position="71"/>
        <end position="98"/>
    </location>
</feature>
<reference evidence="2 3" key="1">
    <citation type="submission" date="2019-09" db="EMBL/GenBank/DDBJ databases">
        <title>YIM 48816 draft genome.</title>
        <authorList>
            <person name="Jiang L."/>
        </authorList>
    </citation>
    <scope>NUCLEOTIDE SEQUENCE [LARGE SCALE GENOMIC DNA]</scope>
    <source>
        <strain evidence="2 3">YIM 48816</strain>
    </source>
</reference>
<evidence type="ECO:0000313" key="3">
    <source>
        <dbReference type="Proteomes" id="UP000474159"/>
    </source>
</evidence>
<accession>A0A6L3SNB6</accession>
<keyword evidence="3" id="KW-1185">Reference proteome</keyword>
<protein>
    <submittedName>
        <fullName evidence="2">Uncharacterized protein</fullName>
    </submittedName>
</protein>
<feature type="compositionally biased region" description="Basic and acidic residues" evidence="1">
    <location>
        <begin position="87"/>
        <end position="98"/>
    </location>
</feature>
<comment type="caution">
    <text evidence="2">The sequence shown here is derived from an EMBL/GenBank/DDBJ whole genome shotgun (WGS) entry which is preliminary data.</text>
</comment>
<name>A0A6L3SNB6_9HYPH</name>
<organism evidence="2 3">
    <name type="scientific">Methylobacterium soli</name>
    <dbReference type="NCBI Taxonomy" id="553447"/>
    <lineage>
        <taxon>Bacteria</taxon>
        <taxon>Pseudomonadati</taxon>
        <taxon>Pseudomonadota</taxon>
        <taxon>Alphaproteobacteria</taxon>
        <taxon>Hyphomicrobiales</taxon>
        <taxon>Methylobacteriaceae</taxon>
        <taxon>Methylobacterium</taxon>
    </lineage>
</organism>
<dbReference type="OrthoDB" id="7998903at2"/>
<evidence type="ECO:0000313" key="2">
    <source>
        <dbReference type="EMBL" id="KAB1068548.1"/>
    </source>
</evidence>
<sequence length="98" mass="10472">MWALHAKRQEIAAHVALELGLGDFSTLSAADRAVVDQQTDEAIEGCGTDTPEPSDCSDADRTMRRLLSEHRALKEGKAGEANVPLAKEGEVSAPRDDA</sequence>
<evidence type="ECO:0000256" key="1">
    <source>
        <dbReference type="SAM" id="MobiDB-lite"/>
    </source>
</evidence>
<dbReference type="EMBL" id="VZZK01000087">
    <property type="protein sequence ID" value="KAB1068548.1"/>
    <property type="molecule type" value="Genomic_DNA"/>
</dbReference>
<dbReference type="AlphaFoldDB" id="A0A6L3SNB6"/>
<gene>
    <name evidence="2" type="ORF">F6X53_31640</name>
</gene>
<dbReference type="Proteomes" id="UP000474159">
    <property type="component" value="Unassembled WGS sequence"/>
</dbReference>
<proteinExistence type="predicted"/>